<keyword evidence="2" id="KW-0812">Transmembrane</keyword>
<feature type="transmembrane region" description="Helical" evidence="2">
    <location>
        <begin position="163"/>
        <end position="184"/>
    </location>
</feature>
<keyword evidence="2" id="KW-1133">Transmembrane helix</keyword>
<evidence type="ECO:0000256" key="1">
    <source>
        <dbReference type="SAM" id="MobiDB-lite"/>
    </source>
</evidence>
<keyword evidence="5" id="KW-1185">Reference proteome</keyword>
<dbReference type="EMBL" id="JACIFP010000001">
    <property type="protein sequence ID" value="MBB4136801.1"/>
    <property type="molecule type" value="Genomic_DNA"/>
</dbReference>
<evidence type="ECO:0000313" key="4">
    <source>
        <dbReference type="EMBL" id="MBB4136801.1"/>
    </source>
</evidence>
<feature type="transmembrane region" description="Helical" evidence="2">
    <location>
        <begin position="205"/>
        <end position="224"/>
    </location>
</feature>
<dbReference type="InterPro" id="IPR053150">
    <property type="entry name" value="Teicoplanin_resist-assoc"/>
</dbReference>
<dbReference type="PANTHER" id="PTHR36834:SF1">
    <property type="entry name" value="INTEGRAL MEMBRANE PROTEIN"/>
    <property type="match status" value="1"/>
</dbReference>
<dbReference type="AlphaFoldDB" id="A0A840EYZ5"/>
<evidence type="ECO:0000259" key="3">
    <source>
        <dbReference type="Pfam" id="PF04892"/>
    </source>
</evidence>
<protein>
    <recommendedName>
        <fullName evidence="3">VanZ-like domain-containing protein</fullName>
    </recommendedName>
</protein>
<keyword evidence="2" id="KW-0472">Membrane</keyword>
<feature type="domain" description="VanZ-like" evidence="3">
    <location>
        <begin position="49"/>
        <end position="177"/>
    </location>
</feature>
<proteinExistence type="predicted"/>
<feature type="transmembrane region" description="Helical" evidence="2">
    <location>
        <begin position="286"/>
        <end position="306"/>
    </location>
</feature>
<dbReference type="PANTHER" id="PTHR36834">
    <property type="entry name" value="MEMBRANE PROTEIN-RELATED"/>
    <property type="match status" value="1"/>
</dbReference>
<feature type="transmembrane region" description="Helical" evidence="2">
    <location>
        <begin position="128"/>
        <end position="151"/>
    </location>
</feature>
<comment type="caution">
    <text evidence="4">The sequence shown here is derived from an EMBL/GenBank/DDBJ whole genome shotgun (WGS) entry which is preliminary data.</text>
</comment>
<sequence>MGNEVFSGALAIGFGVVLAVAAFVPFVAISYRRRGRLTVGRSLLWAAALVYFCAIWTYTLFPLPDPDDLICVGKNTDVWQAVRDVQGARDRGHPFTDPAGLQLALNVLLFIPLGAFVRILGGRGLPTALVTGAAVSVFIETTQLTGMWGVYECAYRLFDVDDMVTNTAGAVLGSVLSLAVPRRLRGLEKLPGRDLAQPVTKTRRLIGVGCDVLAAAMLSALVAVGTQVWLEYVSDDRAAVLSGGLASVLGAAVPAGVWFLVIVATGRSVGDLCVELVYRSERLPGALVRPLRFAGGVGMYFVLTLLPDPYDAASMVFAAVAIVAVLFSRRGRGLPGWLASAEPVDSREAPAAEREPEVSAPPDQRTG</sequence>
<gene>
    <name evidence="4" type="ORF">BKA16_003353</name>
</gene>
<feature type="compositionally biased region" description="Basic and acidic residues" evidence="1">
    <location>
        <begin position="344"/>
        <end position="357"/>
    </location>
</feature>
<evidence type="ECO:0000313" key="5">
    <source>
        <dbReference type="Proteomes" id="UP000551501"/>
    </source>
</evidence>
<evidence type="ECO:0000256" key="2">
    <source>
        <dbReference type="SAM" id="Phobius"/>
    </source>
</evidence>
<organism evidence="4 5">
    <name type="scientific">Gordonia humi</name>
    <dbReference type="NCBI Taxonomy" id="686429"/>
    <lineage>
        <taxon>Bacteria</taxon>
        <taxon>Bacillati</taxon>
        <taxon>Actinomycetota</taxon>
        <taxon>Actinomycetes</taxon>
        <taxon>Mycobacteriales</taxon>
        <taxon>Gordoniaceae</taxon>
        <taxon>Gordonia</taxon>
    </lineage>
</organism>
<dbReference type="RefSeq" id="WP_183371735.1">
    <property type="nucleotide sequence ID" value="NZ_BAABHL010000126.1"/>
</dbReference>
<name>A0A840EYZ5_9ACTN</name>
<feature type="transmembrane region" description="Helical" evidence="2">
    <location>
        <begin position="244"/>
        <end position="265"/>
    </location>
</feature>
<dbReference type="Pfam" id="PF04892">
    <property type="entry name" value="VanZ"/>
    <property type="match status" value="1"/>
</dbReference>
<feature type="transmembrane region" description="Helical" evidence="2">
    <location>
        <begin position="312"/>
        <end position="328"/>
    </location>
</feature>
<feature type="region of interest" description="Disordered" evidence="1">
    <location>
        <begin position="342"/>
        <end position="367"/>
    </location>
</feature>
<feature type="transmembrane region" description="Helical" evidence="2">
    <location>
        <begin position="43"/>
        <end position="61"/>
    </location>
</feature>
<feature type="transmembrane region" description="Helical" evidence="2">
    <location>
        <begin position="6"/>
        <end position="31"/>
    </location>
</feature>
<dbReference type="InterPro" id="IPR006976">
    <property type="entry name" value="VanZ-like"/>
</dbReference>
<dbReference type="Proteomes" id="UP000551501">
    <property type="component" value="Unassembled WGS sequence"/>
</dbReference>
<feature type="compositionally biased region" description="Low complexity" evidence="1">
    <location>
        <begin position="358"/>
        <end position="367"/>
    </location>
</feature>
<feature type="transmembrane region" description="Helical" evidence="2">
    <location>
        <begin position="99"/>
        <end position="121"/>
    </location>
</feature>
<accession>A0A840EYZ5</accession>
<reference evidence="4 5" key="1">
    <citation type="submission" date="2020-08" db="EMBL/GenBank/DDBJ databases">
        <title>Sequencing the genomes of 1000 actinobacteria strains.</title>
        <authorList>
            <person name="Klenk H.-P."/>
        </authorList>
    </citation>
    <scope>NUCLEOTIDE SEQUENCE [LARGE SCALE GENOMIC DNA]</scope>
    <source>
        <strain evidence="4 5">DSM 45298</strain>
    </source>
</reference>